<keyword evidence="8" id="KW-1185">Reference proteome</keyword>
<keyword evidence="5" id="KW-0474">Menaquinone biosynthesis</keyword>
<reference evidence="8" key="1">
    <citation type="journal article" date="2019" name="Int. J. Syst. Evol. Microbiol.">
        <title>The Global Catalogue of Microorganisms (GCM) 10K type strain sequencing project: providing services to taxonomists for standard genome sequencing and annotation.</title>
        <authorList>
            <consortium name="The Broad Institute Genomics Platform"/>
            <consortium name="The Broad Institute Genome Sequencing Center for Infectious Disease"/>
            <person name="Wu L."/>
            <person name="Ma J."/>
        </authorList>
    </citation>
    <scope>NUCLEOTIDE SEQUENCE [LARGE SCALE GENOMIC DNA]</scope>
    <source>
        <strain evidence="8">CGMCC 1.12806</strain>
    </source>
</reference>
<dbReference type="NCBIfam" id="NF011588">
    <property type="entry name" value="PRK15012.1"/>
    <property type="match status" value="1"/>
</dbReference>
<evidence type="ECO:0000256" key="1">
    <source>
        <dbReference type="ARBA" id="ARBA00000799"/>
    </source>
</evidence>
<dbReference type="NCBIfam" id="TIGR00543">
    <property type="entry name" value="isochor_syn"/>
    <property type="match status" value="1"/>
</dbReference>
<protein>
    <recommendedName>
        <fullName evidence="5">Isochorismate synthase MenF</fullName>
        <ecNumber evidence="5">5.4.4.2</ecNumber>
    </recommendedName>
    <alternativeName>
        <fullName evidence="5">Isochorismate mutase</fullName>
    </alternativeName>
</protein>
<dbReference type="EC" id="5.4.4.2" evidence="5"/>
<evidence type="ECO:0000256" key="4">
    <source>
        <dbReference type="ARBA" id="ARBA00023235"/>
    </source>
</evidence>
<feature type="binding site" evidence="5">
    <location>
        <position position="427"/>
    </location>
    <ligand>
        <name>Mg(2+)</name>
        <dbReference type="ChEBI" id="CHEBI:18420"/>
    </ligand>
</feature>
<keyword evidence="3 5" id="KW-0460">Magnesium</keyword>
<name>A0ABQ1FXN6_9GAMM</name>
<comment type="function">
    <text evidence="5">Catalyzes the conversion of chorismate to isochorismate.</text>
</comment>
<dbReference type="InterPro" id="IPR034681">
    <property type="entry name" value="MenF"/>
</dbReference>
<evidence type="ECO:0000256" key="5">
    <source>
        <dbReference type="HAMAP-Rule" id="MF_01935"/>
    </source>
</evidence>
<dbReference type="RefSeq" id="WP_188469919.1">
    <property type="nucleotide sequence ID" value="NZ_BMFZ01000001.1"/>
</dbReference>
<dbReference type="InterPro" id="IPR004561">
    <property type="entry name" value="IsoChor_synthase"/>
</dbReference>
<evidence type="ECO:0000259" key="6">
    <source>
        <dbReference type="Pfam" id="PF00425"/>
    </source>
</evidence>
<keyword evidence="5" id="KW-0479">Metal-binding</keyword>
<comment type="catalytic activity">
    <reaction evidence="1 5">
        <text>chorismate = isochorismate</text>
        <dbReference type="Rhea" id="RHEA:18985"/>
        <dbReference type="ChEBI" id="CHEBI:29748"/>
        <dbReference type="ChEBI" id="CHEBI:29780"/>
        <dbReference type="EC" id="5.4.4.2"/>
    </reaction>
</comment>
<dbReference type="InterPro" id="IPR015890">
    <property type="entry name" value="Chorismate_C"/>
</dbReference>
<evidence type="ECO:0000256" key="3">
    <source>
        <dbReference type="ARBA" id="ARBA00022842"/>
    </source>
</evidence>
<comment type="cofactor">
    <cofactor evidence="5">
        <name>Mg(2+)</name>
        <dbReference type="ChEBI" id="CHEBI:18420"/>
    </cofactor>
</comment>
<gene>
    <name evidence="5 7" type="primary">menF</name>
    <name evidence="7" type="ORF">GCM10011328_04090</name>
</gene>
<feature type="active site" description="Proton acceptor" evidence="5">
    <location>
        <position position="201"/>
    </location>
</feature>
<dbReference type="EMBL" id="BMFZ01000001">
    <property type="protein sequence ID" value="GGA32490.1"/>
    <property type="molecule type" value="Genomic_DNA"/>
</dbReference>
<dbReference type="Pfam" id="PF00425">
    <property type="entry name" value="Chorismate_bind"/>
    <property type="match status" value="1"/>
</dbReference>
<evidence type="ECO:0000256" key="2">
    <source>
        <dbReference type="ARBA" id="ARBA00005297"/>
    </source>
</evidence>
<dbReference type="InterPro" id="IPR005801">
    <property type="entry name" value="ADC_synthase"/>
</dbReference>
<organism evidence="7 8">
    <name type="scientific">Hafnia psychrotolerans</name>
    <dbReference type="NCBI Taxonomy" id="1477018"/>
    <lineage>
        <taxon>Bacteria</taxon>
        <taxon>Pseudomonadati</taxon>
        <taxon>Pseudomonadota</taxon>
        <taxon>Gammaproteobacteria</taxon>
        <taxon>Enterobacterales</taxon>
        <taxon>Hafniaceae</taxon>
        <taxon>Hafnia</taxon>
    </lineage>
</organism>
<comment type="similarity">
    <text evidence="2 5">Belongs to the isochorismate synthase family.</text>
</comment>
<comment type="pathway">
    <text evidence="5">Quinol/quinone metabolism; 1,4-dihydroxy-2-naphthoate biosynthesis; 1,4-dihydroxy-2-naphthoate from chorismate: step 1/7.</text>
</comment>
<dbReference type="HAMAP" id="MF_01935">
    <property type="entry name" value="MenF"/>
    <property type="match status" value="1"/>
</dbReference>
<dbReference type="PANTHER" id="PTHR47253">
    <property type="match status" value="1"/>
</dbReference>
<dbReference type="SUPFAM" id="SSF56322">
    <property type="entry name" value="ADC synthase"/>
    <property type="match status" value="1"/>
</dbReference>
<dbReference type="Proteomes" id="UP000627464">
    <property type="component" value="Unassembled WGS sequence"/>
</dbReference>
<proteinExistence type="inferred from homology"/>
<keyword evidence="4 5" id="KW-0413">Isomerase</keyword>
<dbReference type="Gene3D" id="3.60.120.10">
    <property type="entry name" value="Anthranilate synthase"/>
    <property type="match status" value="1"/>
</dbReference>
<dbReference type="InterPro" id="IPR044250">
    <property type="entry name" value="MenF-like"/>
</dbReference>
<feature type="domain" description="Chorismate-utilising enzyme C-terminal" evidence="6">
    <location>
        <begin position="181"/>
        <end position="431"/>
    </location>
</feature>
<dbReference type="PANTHER" id="PTHR47253:SF4">
    <property type="entry name" value="ISOCHORISMATE SYNTHASE 2, CHLOROPLASTIC"/>
    <property type="match status" value="1"/>
</dbReference>
<evidence type="ECO:0000313" key="7">
    <source>
        <dbReference type="EMBL" id="GGA32490.1"/>
    </source>
</evidence>
<feature type="active site" description="Proton donor" evidence="5">
    <location>
        <position position="251"/>
    </location>
</feature>
<sequence length="462" mass="51652">MKQISAIIDQLDVILSENFPDTAGLRQFSYVLVGQPETDMLEWLNAQSCYPKFYWQQRDEHEEVALCSSARTFGHLSAAQAFLQQYPQLTELRIWGLNAFHGADAMVAENIASEANTLFLPRIEISRRDNQYTLLCHLYSTDSLRDEARQMRIFLRSLVKSRPLPVLTAEVLQHQHLPTEPQWKQMIHTALTCIEQGQFDKVVLARKTTLTLRQPLNAAAFLAASRAVNHHCYHFMLAFTAQKAFLGSSPERLFLRESHALFTEALAGTVAGTIDNRKAQELGQWLLKDAKNQRENMLVVDDICQRLQGGTHSLDVTSAEILRLRKVQHLRRSIHAVLTYVDDADCLQRLQPTAAVAGLPRQAARDFIAQHEPFNRQWYAGSAGYISLARSEFAVALRSAAVNGSQLDLFAGAGIVAGSDAAQEWLEIENKAAGLRTLLDGNAQSVENDLSDENYAPAVRAG</sequence>
<feature type="binding site" evidence="5">
    <location>
        <position position="295"/>
    </location>
    <ligand>
        <name>Mg(2+)</name>
        <dbReference type="ChEBI" id="CHEBI:18420"/>
    </ligand>
</feature>
<comment type="caution">
    <text evidence="7">The sequence shown here is derived from an EMBL/GenBank/DDBJ whole genome shotgun (WGS) entry which is preliminary data.</text>
</comment>
<comment type="pathway">
    <text evidence="5">Quinol/quinone metabolism; menaquinone biosynthesis.</text>
</comment>
<accession>A0ABQ1FXN6</accession>
<evidence type="ECO:0000313" key="8">
    <source>
        <dbReference type="Proteomes" id="UP000627464"/>
    </source>
</evidence>